<gene>
    <name evidence="1" type="ORF">ACJDUG_17150</name>
</gene>
<dbReference type="Proteomes" id="UP001623591">
    <property type="component" value="Unassembled WGS sequence"/>
</dbReference>
<evidence type="ECO:0008006" key="3">
    <source>
        <dbReference type="Google" id="ProtNLM"/>
    </source>
</evidence>
<organism evidence="1 2">
    <name type="scientific">Candidatus Clostridium stratigraminis</name>
    <dbReference type="NCBI Taxonomy" id="3381661"/>
    <lineage>
        <taxon>Bacteria</taxon>
        <taxon>Bacillati</taxon>
        <taxon>Bacillota</taxon>
        <taxon>Clostridia</taxon>
        <taxon>Eubacteriales</taxon>
        <taxon>Clostridiaceae</taxon>
        <taxon>Clostridium</taxon>
    </lineage>
</organism>
<protein>
    <recommendedName>
        <fullName evidence="3">NlpC/P60 domain-containing protein</fullName>
    </recommendedName>
</protein>
<dbReference type="RefSeq" id="WP_406771100.1">
    <property type="nucleotide sequence ID" value="NZ_JBJHZZ010000026.1"/>
</dbReference>
<proteinExistence type="predicted"/>
<evidence type="ECO:0000313" key="1">
    <source>
        <dbReference type="EMBL" id="MFL0248672.1"/>
    </source>
</evidence>
<evidence type="ECO:0000313" key="2">
    <source>
        <dbReference type="Proteomes" id="UP001623591"/>
    </source>
</evidence>
<name>A0ABW8T901_9CLOT</name>
<reference evidence="1 2" key="1">
    <citation type="submission" date="2024-11" db="EMBL/GenBank/DDBJ databases">
        <authorList>
            <person name="Heng Y.C."/>
            <person name="Lim A.C.H."/>
            <person name="Lee J.K.Y."/>
            <person name="Kittelmann S."/>
        </authorList>
    </citation>
    <scope>NUCLEOTIDE SEQUENCE [LARGE SCALE GENOMIC DNA]</scope>
    <source>
        <strain evidence="1 2">WILCCON 0185</strain>
    </source>
</reference>
<comment type="caution">
    <text evidence="1">The sequence shown here is derived from an EMBL/GenBank/DDBJ whole genome shotgun (WGS) entry which is preliminary data.</text>
</comment>
<sequence>MSKKYYKCINNAIEWAKCHLNSTEYMFRCLGFLEDAIEQSNDIVILRVDSAKESANLYESYQHTGIPPKGAFVFYDCYGQVNGEYRNWGHVGLSINNGDVIHSWDRVRIDNYLEVENLASAPGVEKPKYIGWVPLEHIIVGIQKNMYKRMD</sequence>
<dbReference type="Gene3D" id="3.90.1720.10">
    <property type="entry name" value="endopeptidase domain like (from Nostoc punctiforme)"/>
    <property type="match status" value="1"/>
</dbReference>
<dbReference type="EMBL" id="JBJHZZ010000026">
    <property type="protein sequence ID" value="MFL0248672.1"/>
    <property type="molecule type" value="Genomic_DNA"/>
</dbReference>
<accession>A0ABW8T901</accession>
<keyword evidence="2" id="KW-1185">Reference proteome</keyword>